<dbReference type="Proteomes" id="UP000467700">
    <property type="component" value="Unassembled WGS sequence"/>
</dbReference>
<evidence type="ECO:0000256" key="7">
    <source>
        <dbReference type="ARBA" id="ARBA00023136"/>
    </source>
</evidence>
<feature type="transmembrane region" description="Helical" evidence="8">
    <location>
        <begin position="281"/>
        <end position="304"/>
    </location>
</feature>
<keyword evidence="3 8" id="KW-0813">Transport</keyword>
<accession>A0A8S0VYD6</accession>
<feature type="transmembrane region" description="Helical" evidence="8">
    <location>
        <begin position="212"/>
        <end position="232"/>
    </location>
</feature>
<keyword evidence="7 8" id="KW-0472">Membrane</keyword>
<comment type="function">
    <text evidence="8">Vacuolar effluxer which mediate the efflux of amino acids resulting from autophagic degradation. The release of autophagic amino acids allows the maintenance of protein synthesis and viability during nitrogen starvation.</text>
</comment>
<dbReference type="Pfam" id="PF11700">
    <property type="entry name" value="ATG22"/>
    <property type="match status" value="1"/>
</dbReference>
<feature type="transmembrane region" description="Helical" evidence="8">
    <location>
        <begin position="384"/>
        <end position="406"/>
    </location>
</feature>
<evidence type="ECO:0000256" key="5">
    <source>
        <dbReference type="ARBA" id="ARBA00022989"/>
    </source>
</evidence>
<protein>
    <recommendedName>
        <fullName evidence="8">Autophagy-related protein</fullName>
    </recommendedName>
</protein>
<keyword evidence="11" id="KW-1185">Reference proteome</keyword>
<name>A0A8S0VYD6_CYCAE</name>
<keyword evidence="8" id="KW-0029">Amino-acid transport</keyword>
<dbReference type="InterPro" id="IPR050495">
    <property type="entry name" value="ATG22/LtaA_families"/>
</dbReference>
<feature type="transmembrane region" description="Helical" evidence="8">
    <location>
        <begin position="56"/>
        <end position="75"/>
    </location>
</feature>
<feature type="compositionally biased region" description="Polar residues" evidence="9">
    <location>
        <begin position="150"/>
        <end position="159"/>
    </location>
</feature>
<evidence type="ECO:0000256" key="6">
    <source>
        <dbReference type="ARBA" id="ARBA00023006"/>
    </source>
</evidence>
<sequence length="486" mass="52554">MSSNIRASLYVYSFSVALQALTVISMGGIADHREPYPPASPGDSLTKTTPAPHRKLLLLSFAALGSIAATLFLLLPSSSPVWYLSALLALSANVGFGASIVAMNAYIPSLAKEAPEVVKIWEDLQNLDHGSESDSDPDTSTENPSAPLLSPSNATSETKTQLEKEYQMELSRATSRTSSLGIALGYGAGICLLIVALVPVTKMGGSTFALRLAIGLSGIWWAVFTIPAALWLPNTTSSPAPTSASASQDKDFRIGHEILAAWIRLRDMLRVREVKKLRNTFKYLAAWFLLSDGFTTITSTALLFGKTTLHMSPSALILVGVLTPTAGIAGSLLWPVLQRRLGWSNLRILVVLVGMASMIPLYGCLGFLVQGKVRFGGLTTQEEMFVLAVYFGSVYGAFQGYARAFYAELLPPGEEARWYGLFSITDKSSSFIGPLVVGLIADVTGNIRFAFFFLVLMVWAAVPILMSVDVERGRKDAQEYEYHSEI</sequence>
<evidence type="ECO:0000256" key="1">
    <source>
        <dbReference type="ARBA" id="ARBA00004128"/>
    </source>
</evidence>
<reference evidence="10 11" key="1">
    <citation type="submission" date="2020-01" db="EMBL/GenBank/DDBJ databases">
        <authorList>
            <person name="Gupta K D."/>
        </authorList>
    </citation>
    <scope>NUCLEOTIDE SEQUENCE [LARGE SCALE GENOMIC DNA]</scope>
</reference>
<feature type="region of interest" description="Disordered" evidence="9">
    <location>
        <begin position="128"/>
        <end position="168"/>
    </location>
</feature>
<dbReference type="Gene3D" id="1.20.1250.20">
    <property type="entry name" value="MFS general substrate transporter like domains"/>
    <property type="match status" value="1"/>
</dbReference>
<dbReference type="GO" id="GO:0032974">
    <property type="term" value="P:amino acid transmembrane export from vacuole"/>
    <property type="evidence" value="ECO:0007669"/>
    <property type="project" value="TreeGrafter"/>
</dbReference>
<feature type="transmembrane region" description="Helical" evidence="8">
    <location>
        <begin position="82"/>
        <end position="107"/>
    </location>
</feature>
<evidence type="ECO:0000256" key="8">
    <source>
        <dbReference type="RuleBase" id="RU363073"/>
    </source>
</evidence>
<keyword evidence="8" id="KW-0926">Vacuole</keyword>
<comment type="similarity">
    <text evidence="2 8">Belongs to the ATG22 family.</text>
</comment>
<feature type="transmembrane region" description="Helical" evidence="8">
    <location>
        <begin position="180"/>
        <end position="200"/>
    </location>
</feature>
<dbReference type="EMBL" id="CACVBS010000056">
    <property type="protein sequence ID" value="CAA7266784.1"/>
    <property type="molecule type" value="Genomic_DNA"/>
</dbReference>
<keyword evidence="6 8" id="KW-0072">Autophagy</keyword>
<organism evidence="10 11">
    <name type="scientific">Cyclocybe aegerita</name>
    <name type="common">Black poplar mushroom</name>
    <name type="synonym">Agrocybe aegerita</name>
    <dbReference type="NCBI Taxonomy" id="1973307"/>
    <lineage>
        <taxon>Eukaryota</taxon>
        <taxon>Fungi</taxon>
        <taxon>Dikarya</taxon>
        <taxon>Basidiomycota</taxon>
        <taxon>Agaricomycotina</taxon>
        <taxon>Agaricomycetes</taxon>
        <taxon>Agaricomycetidae</taxon>
        <taxon>Agaricales</taxon>
        <taxon>Agaricineae</taxon>
        <taxon>Bolbitiaceae</taxon>
        <taxon>Cyclocybe</taxon>
    </lineage>
</organism>
<dbReference type="InterPro" id="IPR024671">
    <property type="entry name" value="Atg22-like"/>
</dbReference>
<dbReference type="OrthoDB" id="192733at2759"/>
<dbReference type="AlphaFoldDB" id="A0A8S0VYD6"/>
<feature type="transmembrane region" description="Helical" evidence="8">
    <location>
        <begin position="418"/>
        <end position="441"/>
    </location>
</feature>
<keyword evidence="4 8" id="KW-0812">Transmembrane</keyword>
<feature type="transmembrane region" description="Helical" evidence="8">
    <location>
        <begin position="447"/>
        <end position="468"/>
    </location>
</feature>
<feature type="transmembrane region" description="Helical" evidence="8">
    <location>
        <begin position="316"/>
        <end position="337"/>
    </location>
</feature>
<evidence type="ECO:0000313" key="11">
    <source>
        <dbReference type="Proteomes" id="UP000467700"/>
    </source>
</evidence>
<evidence type="ECO:0000256" key="3">
    <source>
        <dbReference type="ARBA" id="ARBA00022448"/>
    </source>
</evidence>
<dbReference type="GO" id="GO:0006914">
    <property type="term" value="P:autophagy"/>
    <property type="evidence" value="ECO:0007669"/>
    <property type="project" value="UniProtKB-KW"/>
</dbReference>
<evidence type="ECO:0000256" key="2">
    <source>
        <dbReference type="ARBA" id="ARBA00006978"/>
    </source>
</evidence>
<dbReference type="PANTHER" id="PTHR23519:SF1">
    <property type="entry name" value="AUTOPHAGY-RELATED PROTEIN 22"/>
    <property type="match status" value="1"/>
</dbReference>
<evidence type="ECO:0000256" key="4">
    <source>
        <dbReference type="ARBA" id="ARBA00022692"/>
    </source>
</evidence>
<dbReference type="PANTHER" id="PTHR23519">
    <property type="entry name" value="AUTOPHAGY-RELATED PROTEIN 22"/>
    <property type="match status" value="1"/>
</dbReference>
<keyword evidence="5 8" id="KW-1133">Transmembrane helix</keyword>
<comment type="caution">
    <text evidence="10">The sequence shown here is derived from an EMBL/GenBank/DDBJ whole genome shotgun (WGS) entry which is preliminary data.</text>
</comment>
<dbReference type="GO" id="GO:0005774">
    <property type="term" value="C:vacuolar membrane"/>
    <property type="evidence" value="ECO:0007669"/>
    <property type="project" value="UniProtKB-SubCell"/>
</dbReference>
<evidence type="ECO:0000256" key="9">
    <source>
        <dbReference type="SAM" id="MobiDB-lite"/>
    </source>
</evidence>
<comment type="subcellular location">
    <subcellularLocation>
        <location evidence="1 8">Vacuole membrane</location>
        <topology evidence="1 8">Multi-pass membrane protein</topology>
    </subcellularLocation>
</comment>
<proteinExistence type="inferred from homology"/>
<dbReference type="InterPro" id="IPR036259">
    <property type="entry name" value="MFS_trans_sf"/>
</dbReference>
<evidence type="ECO:0000313" key="10">
    <source>
        <dbReference type="EMBL" id="CAA7266784.1"/>
    </source>
</evidence>
<feature type="transmembrane region" description="Helical" evidence="8">
    <location>
        <begin position="349"/>
        <end position="369"/>
    </location>
</feature>
<gene>
    <name evidence="10" type="ORF">AAE3_LOCUS8914</name>
</gene>
<dbReference type="SUPFAM" id="SSF103473">
    <property type="entry name" value="MFS general substrate transporter"/>
    <property type="match status" value="1"/>
</dbReference>